<dbReference type="GO" id="GO:0055085">
    <property type="term" value="P:transmembrane transport"/>
    <property type="evidence" value="ECO:0007669"/>
    <property type="project" value="InterPro"/>
</dbReference>
<dbReference type="EMBL" id="VDUZ01000021">
    <property type="protein sequence ID" value="TXL74020.1"/>
    <property type="molecule type" value="Genomic_DNA"/>
</dbReference>
<feature type="transmembrane region" description="Helical" evidence="5">
    <location>
        <begin position="131"/>
        <end position="148"/>
    </location>
</feature>
<dbReference type="Gene3D" id="1.10.3720.10">
    <property type="entry name" value="MetI-like"/>
    <property type="match status" value="1"/>
</dbReference>
<feature type="transmembrane region" description="Helical" evidence="5">
    <location>
        <begin position="71"/>
        <end position="93"/>
    </location>
</feature>
<comment type="subcellular location">
    <subcellularLocation>
        <location evidence="1 5">Cell membrane</location>
        <topology evidence="1 5">Multi-pass membrane protein</topology>
    </subcellularLocation>
</comment>
<protein>
    <submittedName>
        <fullName evidence="7">ABC transporter permease</fullName>
    </submittedName>
</protein>
<feature type="transmembrane region" description="Helical" evidence="5">
    <location>
        <begin position="239"/>
        <end position="259"/>
    </location>
</feature>
<evidence type="ECO:0000256" key="4">
    <source>
        <dbReference type="ARBA" id="ARBA00023136"/>
    </source>
</evidence>
<evidence type="ECO:0000313" key="8">
    <source>
        <dbReference type="Proteomes" id="UP000321638"/>
    </source>
</evidence>
<evidence type="ECO:0000256" key="1">
    <source>
        <dbReference type="ARBA" id="ARBA00004651"/>
    </source>
</evidence>
<evidence type="ECO:0000256" key="2">
    <source>
        <dbReference type="ARBA" id="ARBA00022692"/>
    </source>
</evidence>
<dbReference type="Proteomes" id="UP000321638">
    <property type="component" value="Unassembled WGS sequence"/>
</dbReference>
<gene>
    <name evidence="7" type="ORF">FHP25_18505</name>
</gene>
<dbReference type="PANTHER" id="PTHR42729:SF1">
    <property type="entry name" value="OLIGO_DIPEPTIDE TRANSPORT, PERMEASE PROTEIN (DPPC-2)"/>
    <property type="match status" value="1"/>
</dbReference>
<keyword evidence="4 5" id="KW-0472">Membrane</keyword>
<dbReference type="PROSITE" id="PS50928">
    <property type="entry name" value="ABC_TM1"/>
    <property type="match status" value="1"/>
</dbReference>
<keyword evidence="2 5" id="KW-0812">Transmembrane</keyword>
<comment type="similarity">
    <text evidence="5">Belongs to the binding-protein-dependent transport system permease family.</text>
</comment>
<dbReference type="CDD" id="cd06261">
    <property type="entry name" value="TM_PBP2"/>
    <property type="match status" value="1"/>
</dbReference>
<feature type="domain" description="ABC transmembrane type-1" evidence="6">
    <location>
        <begin position="67"/>
        <end position="260"/>
    </location>
</feature>
<keyword evidence="3 5" id="KW-1133">Transmembrane helix</keyword>
<sequence length="275" mass="30190">MRLPGKLALGAVLIGLIILVGPLAALVAPEDPRVWQTHPRNQWPSAEHLLGTTALGQDTFWLLSWSVRNSLMLGVSVAALATLIGVGIGLLAGYRGGMVDRVLSFLMDALIVIPSLPLLILLSSMTKGQTSLLAVGIILVIFNWPFPARQIRAVALSMRERDFVNLAWYSGESVGRILWRQMVPYLRGWAVANFINTILVVVAVESSLAFLGLSNDNVPTIGTMIYWALKYQALIAGRWWWLLPPIISIIVIFVGFFLLSNALADRLRVNPMAAR</sequence>
<dbReference type="InterPro" id="IPR000515">
    <property type="entry name" value="MetI-like"/>
</dbReference>
<dbReference type="PANTHER" id="PTHR42729">
    <property type="entry name" value="OLIGO/DIPEPTIDE TRANSPORT, PERMEASE PROTEIN (DPPC-2)"/>
    <property type="match status" value="1"/>
</dbReference>
<dbReference type="AlphaFoldDB" id="A0A5C8PJM4"/>
<evidence type="ECO:0000259" key="6">
    <source>
        <dbReference type="PROSITE" id="PS50928"/>
    </source>
</evidence>
<feature type="transmembrane region" description="Helical" evidence="5">
    <location>
        <begin position="185"/>
        <end position="204"/>
    </location>
</feature>
<organism evidence="7 8">
    <name type="scientific">Vineibacter terrae</name>
    <dbReference type="NCBI Taxonomy" id="2586908"/>
    <lineage>
        <taxon>Bacteria</taxon>
        <taxon>Pseudomonadati</taxon>
        <taxon>Pseudomonadota</taxon>
        <taxon>Alphaproteobacteria</taxon>
        <taxon>Hyphomicrobiales</taxon>
        <taxon>Vineibacter</taxon>
    </lineage>
</organism>
<feature type="transmembrane region" description="Helical" evidence="5">
    <location>
        <begin position="105"/>
        <end position="125"/>
    </location>
</feature>
<accession>A0A5C8PJM4</accession>
<evidence type="ECO:0000313" key="7">
    <source>
        <dbReference type="EMBL" id="TXL74020.1"/>
    </source>
</evidence>
<evidence type="ECO:0000256" key="3">
    <source>
        <dbReference type="ARBA" id="ARBA00022989"/>
    </source>
</evidence>
<dbReference type="GO" id="GO:0005886">
    <property type="term" value="C:plasma membrane"/>
    <property type="evidence" value="ECO:0007669"/>
    <property type="project" value="UniProtKB-SubCell"/>
</dbReference>
<keyword evidence="8" id="KW-1185">Reference proteome</keyword>
<proteinExistence type="inferred from homology"/>
<keyword evidence="5" id="KW-0813">Transport</keyword>
<name>A0A5C8PJM4_9HYPH</name>
<evidence type="ECO:0000256" key="5">
    <source>
        <dbReference type="RuleBase" id="RU363032"/>
    </source>
</evidence>
<dbReference type="InterPro" id="IPR035906">
    <property type="entry name" value="MetI-like_sf"/>
</dbReference>
<reference evidence="7 8" key="1">
    <citation type="submission" date="2019-06" db="EMBL/GenBank/DDBJ databases">
        <title>New taxonomy in bacterial strain CC-CFT640, isolated from vineyard.</title>
        <authorList>
            <person name="Lin S.-Y."/>
            <person name="Tsai C.-F."/>
            <person name="Young C.-C."/>
        </authorList>
    </citation>
    <scope>NUCLEOTIDE SEQUENCE [LARGE SCALE GENOMIC DNA]</scope>
    <source>
        <strain evidence="7 8">CC-CFT640</strain>
    </source>
</reference>
<dbReference type="SUPFAM" id="SSF161098">
    <property type="entry name" value="MetI-like"/>
    <property type="match status" value="1"/>
</dbReference>
<dbReference type="OrthoDB" id="9805884at2"/>
<dbReference type="Pfam" id="PF00528">
    <property type="entry name" value="BPD_transp_1"/>
    <property type="match status" value="1"/>
</dbReference>
<comment type="caution">
    <text evidence="7">The sequence shown here is derived from an EMBL/GenBank/DDBJ whole genome shotgun (WGS) entry which is preliminary data.</text>
</comment>